<proteinExistence type="predicted"/>
<organism evidence="2 3">
    <name type="scientific">Caldilinea aerophila (strain DSM 14535 / JCM 11387 / NBRC 104270 / STL-6-O1)</name>
    <dbReference type="NCBI Taxonomy" id="926550"/>
    <lineage>
        <taxon>Bacteria</taxon>
        <taxon>Bacillati</taxon>
        <taxon>Chloroflexota</taxon>
        <taxon>Caldilineae</taxon>
        <taxon>Caldilineales</taxon>
        <taxon>Caldilineaceae</taxon>
        <taxon>Caldilinea</taxon>
    </lineage>
</organism>
<sequence>MKGQRFWEKTTPSTERSDAFESQKQTRQDTSALQTAAFILKNNEFQKKESDG</sequence>
<dbReference type="STRING" id="926550.CLDAP_21520"/>
<dbReference type="Proteomes" id="UP000007880">
    <property type="component" value="Chromosome"/>
</dbReference>
<keyword evidence="3" id="KW-1185">Reference proteome</keyword>
<name>I0I4K4_CALAS</name>
<gene>
    <name evidence="2" type="ordered locus">CLDAP_21520</name>
</gene>
<dbReference type="HOGENOM" id="CLU_3077801_0_0_0"/>
<accession>I0I4K4</accession>
<evidence type="ECO:0000313" key="3">
    <source>
        <dbReference type="Proteomes" id="UP000007880"/>
    </source>
</evidence>
<dbReference type="EMBL" id="AP012337">
    <property type="protein sequence ID" value="BAM00192.1"/>
    <property type="molecule type" value="Genomic_DNA"/>
</dbReference>
<feature type="region of interest" description="Disordered" evidence="1">
    <location>
        <begin position="1"/>
        <end position="31"/>
    </location>
</feature>
<reference evidence="2 3" key="1">
    <citation type="submission" date="2012-02" db="EMBL/GenBank/DDBJ databases">
        <title>Complete genome sequence of Caldilinea aerophila DSM 14535 (= NBRC 102666).</title>
        <authorList>
            <person name="Oguchi A."/>
            <person name="Hosoyama A."/>
            <person name="Sekine M."/>
            <person name="Fukai R."/>
            <person name="Kato Y."/>
            <person name="Nakamura S."/>
            <person name="Hanada S."/>
            <person name="Yamazaki S."/>
            <person name="Fujita N."/>
        </authorList>
    </citation>
    <scope>NUCLEOTIDE SEQUENCE [LARGE SCALE GENOMIC DNA]</scope>
    <source>
        <strain evidence="3">DSM 14535 / JCM 11387 / NBRC 104270 / STL-6-O1</strain>
    </source>
</reference>
<evidence type="ECO:0000256" key="1">
    <source>
        <dbReference type="SAM" id="MobiDB-lite"/>
    </source>
</evidence>
<evidence type="ECO:0000313" key="2">
    <source>
        <dbReference type="EMBL" id="BAM00192.1"/>
    </source>
</evidence>
<dbReference type="AlphaFoldDB" id="I0I4K4"/>
<protein>
    <submittedName>
        <fullName evidence="2">Uncharacterized protein</fullName>
    </submittedName>
</protein>
<feature type="compositionally biased region" description="Basic and acidic residues" evidence="1">
    <location>
        <begin position="15"/>
        <end position="27"/>
    </location>
</feature>
<dbReference type="KEGG" id="cap:CLDAP_21520"/>